<gene>
    <name evidence="1" type="ORF">BQ8794_10025</name>
</gene>
<proteinExistence type="predicted"/>
<dbReference type="RefSeq" id="WP_143744411.1">
    <property type="nucleotide sequence ID" value="NZ_FTPD01000001.1"/>
</dbReference>
<dbReference type="STRING" id="1631249.BQ8794_10025"/>
<dbReference type="EMBL" id="FTPD01000001">
    <property type="protein sequence ID" value="SIT52655.1"/>
    <property type="molecule type" value="Genomic_DNA"/>
</dbReference>
<accession>A0A1R3UYJ1</accession>
<organism evidence="1 2">
    <name type="scientific">Mesorhizobium prunaredense</name>
    <dbReference type="NCBI Taxonomy" id="1631249"/>
    <lineage>
        <taxon>Bacteria</taxon>
        <taxon>Pseudomonadati</taxon>
        <taxon>Pseudomonadota</taxon>
        <taxon>Alphaproteobacteria</taxon>
        <taxon>Hyphomicrobiales</taxon>
        <taxon>Phyllobacteriaceae</taxon>
        <taxon>Mesorhizobium</taxon>
    </lineage>
</organism>
<reference evidence="2" key="1">
    <citation type="submission" date="2017-01" db="EMBL/GenBank/DDBJ databases">
        <authorList>
            <person name="Brunel B."/>
        </authorList>
    </citation>
    <scope>NUCLEOTIDE SEQUENCE [LARGE SCALE GENOMIC DNA]</scope>
</reference>
<keyword evidence="2" id="KW-1185">Reference proteome</keyword>
<protein>
    <submittedName>
        <fullName evidence="1">Uncharacterized protein</fullName>
    </submittedName>
</protein>
<evidence type="ECO:0000313" key="1">
    <source>
        <dbReference type="EMBL" id="SIT52655.1"/>
    </source>
</evidence>
<name>A0A1R3UYJ1_9HYPH</name>
<dbReference type="Proteomes" id="UP000188388">
    <property type="component" value="Unassembled WGS sequence"/>
</dbReference>
<sequence length="63" mass="6913">MTMTATPPTDHDCAVAWLRENWSTAERPLVPMLRRRFGVGPIEAVQILREASPHGRGASDGKA</sequence>
<dbReference type="AlphaFoldDB" id="A0A1R3UYJ1"/>
<evidence type="ECO:0000313" key="2">
    <source>
        <dbReference type="Proteomes" id="UP000188388"/>
    </source>
</evidence>